<dbReference type="STRING" id="9785.ENSLAFP00000013712"/>
<evidence type="ECO:0000256" key="1">
    <source>
        <dbReference type="ARBA" id="ARBA00007623"/>
    </source>
</evidence>
<dbReference type="Pfam" id="PF21875">
    <property type="entry name" value="CAPN13-like_C_EFh"/>
    <property type="match status" value="1"/>
</dbReference>
<organism evidence="7 8">
    <name type="scientific">Loxodonta africana</name>
    <name type="common">African elephant</name>
    <dbReference type="NCBI Taxonomy" id="9785"/>
    <lineage>
        <taxon>Eukaryota</taxon>
        <taxon>Metazoa</taxon>
        <taxon>Chordata</taxon>
        <taxon>Craniata</taxon>
        <taxon>Vertebrata</taxon>
        <taxon>Euteleostomi</taxon>
        <taxon>Mammalia</taxon>
        <taxon>Eutheria</taxon>
        <taxon>Afrotheria</taxon>
        <taxon>Proboscidea</taxon>
        <taxon>Elephantidae</taxon>
        <taxon>Loxodonta</taxon>
    </lineage>
</organism>
<dbReference type="FunCoup" id="G3TGT3">
    <property type="interactions" value="6"/>
</dbReference>
<dbReference type="Ensembl" id="ENSLAFT00000016330.2">
    <property type="protein sequence ID" value="ENSLAFP00000013712.2"/>
    <property type="gene ID" value="ENSLAFG00000016330.2"/>
</dbReference>
<dbReference type="InterPro" id="IPR022684">
    <property type="entry name" value="Calpain_cysteine_protease"/>
</dbReference>
<dbReference type="Pfam" id="PF00648">
    <property type="entry name" value="Peptidase_C2"/>
    <property type="match status" value="1"/>
</dbReference>
<dbReference type="Proteomes" id="UP000007646">
    <property type="component" value="Unassembled WGS sequence"/>
</dbReference>
<dbReference type="Gene3D" id="1.10.238.10">
    <property type="entry name" value="EF-hand"/>
    <property type="match status" value="1"/>
</dbReference>
<evidence type="ECO:0000259" key="6">
    <source>
        <dbReference type="PROSITE" id="PS50203"/>
    </source>
</evidence>
<dbReference type="PRINTS" id="PR00704">
    <property type="entry name" value="CALPAIN"/>
</dbReference>
<dbReference type="SMART" id="SM00230">
    <property type="entry name" value="CysPc"/>
    <property type="match status" value="1"/>
</dbReference>
<dbReference type="PANTHER" id="PTHR10183">
    <property type="entry name" value="CALPAIN"/>
    <property type="match status" value="1"/>
</dbReference>
<proteinExistence type="inferred from homology"/>
<evidence type="ECO:0000256" key="5">
    <source>
        <dbReference type="PROSITE-ProRule" id="PRU00239"/>
    </source>
</evidence>
<dbReference type="InterPro" id="IPR011992">
    <property type="entry name" value="EF-hand-dom_pair"/>
</dbReference>
<dbReference type="SUPFAM" id="SSF49758">
    <property type="entry name" value="Calpain large subunit, middle domain (domain III)"/>
    <property type="match status" value="1"/>
</dbReference>
<dbReference type="GO" id="GO:0004198">
    <property type="term" value="F:calcium-dependent cysteine-type endopeptidase activity"/>
    <property type="evidence" value="ECO:0007669"/>
    <property type="project" value="InterPro"/>
</dbReference>
<dbReference type="AlphaFoldDB" id="G3TGT3"/>
<dbReference type="Gene3D" id="3.90.70.10">
    <property type="entry name" value="Cysteine proteinases"/>
    <property type="match status" value="1"/>
</dbReference>
<reference evidence="7" key="2">
    <citation type="submission" date="2025-08" db="UniProtKB">
        <authorList>
            <consortium name="Ensembl"/>
        </authorList>
    </citation>
    <scope>IDENTIFICATION</scope>
    <source>
        <strain evidence="7">Isolate ISIS603380</strain>
    </source>
</reference>
<dbReference type="GO" id="GO:0005737">
    <property type="term" value="C:cytoplasm"/>
    <property type="evidence" value="ECO:0007669"/>
    <property type="project" value="TreeGrafter"/>
</dbReference>
<feature type="active site" evidence="4">
    <location>
        <position position="142"/>
    </location>
</feature>
<dbReference type="InterPro" id="IPR036213">
    <property type="entry name" value="Calpain_III_sf"/>
</dbReference>
<keyword evidence="8" id="KW-1185">Reference proteome</keyword>
<dbReference type="PANTHER" id="PTHR10183:SF333">
    <property type="entry name" value="CALPAIN-13"/>
    <property type="match status" value="1"/>
</dbReference>
<feature type="domain" description="Calpain catalytic" evidence="6">
    <location>
        <begin position="1"/>
        <end position="200"/>
    </location>
</feature>
<accession>G3TGT3</accession>
<comment type="similarity">
    <text evidence="1">Belongs to the peptidase C2 family.</text>
</comment>
<dbReference type="OMA" id="TEMEWIN"/>
<evidence type="ECO:0000313" key="8">
    <source>
        <dbReference type="Proteomes" id="UP000007646"/>
    </source>
</evidence>
<evidence type="ECO:0000256" key="2">
    <source>
        <dbReference type="ARBA" id="ARBA00022670"/>
    </source>
</evidence>
<dbReference type="GO" id="GO:0006508">
    <property type="term" value="P:proteolysis"/>
    <property type="evidence" value="ECO:0007669"/>
    <property type="project" value="UniProtKB-KW"/>
</dbReference>
<dbReference type="InParanoid" id="G3TGT3"/>
<keyword evidence="3" id="KW-0378">Hydrolase</keyword>
<evidence type="ECO:0000256" key="3">
    <source>
        <dbReference type="ARBA" id="ARBA00022801"/>
    </source>
</evidence>
<comment type="caution">
    <text evidence="5">Lacks conserved residue(s) required for the propagation of feature annotation.</text>
</comment>
<dbReference type="SUPFAM" id="SSF47473">
    <property type="entry name" value="EF-hand"/>
    <property type="match status" value="1"/>
</dbReference>
<dbReference type="InterPro" id="IPR038765">
    <property type="entry name" value="Papain-like_cys_pep_sf"/>
</dbReference>
<feature type="active site" evidence="4">
    <location>
        <position position="117"/>
    </location>
</feature>
<dbReference type="FunFam" id="1.10.238.10:FF:000175">
    <property type="entry name" value="Calpain 14"/>
    <property type="match status" value="1"/>
</dbReference>
<dbReference type="InterPro" id="IPR001300">
    <property type="entry name" value="Peptidase_C2_calpain_cat"/>
</dbReference>
<evidence type="ECO:0000313" key="7">
    <source>
        <dbReference type="Ensembl" id="ENSLAFP00000013712.2"/>
    </source>
</evidence>
<dbReference type="CDD" id="cd16195">
    <property type="entry name" value="EFh_PEF_CAPN13_14"/>
    <property type="match status" value="1"/>
</dbReference>
<sequence>FQFWQCGQWVDVVVDDRLPVLHHLYLLVYSHRDNNEFWPCLLEKAYAKLHGSYFYLHGGHLPDALVDLTNSDLYSSPSNLVVVVRTAAWAGSLLAWQYPRVPTGKDDVVRNGLVSHHTYTVTGAEQIQCRRGWEDKIICLWNAGAKPKWRGCWSDGCGFWKNTHGSRKGQLHENKEDGEFWISCQDFQNNFSCLSCNQTPISLDRGNTLHERWSEMMFKNQGIQGNSAEGPQRNPQFFFFVEEPMEGPNVIVSFTVMLQCLLATDKEIPLNFQVFKPSRGRQNLGETLPPLSLEHGSPFIERLDRPIKQNETKGAHLPRDYIMVISSNRNGIIFIVLFLNFPQFSRNPNNNFNLRGLKASLPESGFQQSVFQRYAHQGLDIDTTQLQSLLNPELLKGPPGDFFLDKCWGIVALMDLKVNERLDQEEFKRLWRHLVNCQYVFQNTQKSSGVLLSSDLWKVIENANFLAGISDSRELLDLMTLQYSDSACKVSFPSLVCFLIQLETMAKASHNLSKDGKELYLTEMEWINLVMYS</sequence>
<dbReference type="HOGENOM" id="CLU_010982_0_3_1"/>
<reference evidence="7 8" key="1">
    <citation type="submission" date="2009-06" db="EMBL/GenBank/DDBJ databases">
        <title>The Genome Sequence of Loxodonta africana (African elephant).</title>
        <authorList>
            <person name="Di Palma F."/>
            <person name="Heiman D."/>
            <person name="Young S."/>
            <person name="Johnson J."/>
            <person name="Lander E.S."/>
            <person name="Lindblad-Toh K."/>
        </authorList>
    </citation>
    <scope>NUCLEOTIDE SEQUENCE [LARGE SCALE GENOMIC DNA]</scope>
    <source>
        <strain evidence="7 8">Isolate ISIS603380</strain>
    </source>
</reference>
<evidence type="ECO:0000256" key="4">
    <source>
        <dbReference type="PIRSR" id="PIRSR622684-1"/>
    </source>
</evidence>
<name>G3TGT3_LOXAF</name>
<dbReference type="SUPFAM" id="SSF54001">
    <property type="entry name" value="Cysteine proteinases"/>
    <property type="match status" value="1"/>
</dbReference>
<dbReference type="InterPro" id="IPR054069">
    <property type="entry name" value="CAPN3/13-like_C_EFh"/>
</dbReference>
<reference evidence="7" key="3">
    <citation type="submission" date="2025-09" db="UniProtKB">
        <authorList>
            <consortium name="Ensembl"/>
        </authorList>
    </citation>
    <scope>IDENTIFICATION</scope>
    <source>
        <strain evidence="7">Isolate ISIS603380</strain>
    </source>
</reference>
<dbReference type="PROSITE" id="PS50203">
    <property type="entry name" value="CALPAIN_CAT"/>
    <property type="match status" value="1"/>
</dbReference>
<dbReference type="GeneTree" id="ENSGT00940000160921"/>
<dbReference type="eggNOG" id="KOG0045">
    <property type="taxonomic scope" value="Eukaryota"/>
</dbReference>
<protein>
    <recommendedName>
        <fullName evidence="6">Calpain catalytic domain-containing protein</fullName>
    </recommendedName>
</protein>
<keyword evidence="2" id="KW-0645">Protease</keyword>